<dbReference type="InterPro" id="IPR036282">
    <property type="entry name" value="Glutathione-S-Trfase_C_sf"/>
</dbReference>
<dbReference type="InterPro" id="IPR040079">
    <property type="entry name" value="Glutathione_S-Trfase"/>
</dbReference>
<dbReference type="InterPro" id="IPR004045">
    <property type="entry name" value="Glutathione_S-Trfase_N"/>
</dbReference>
<dbReference type="PANTHER" id="PTHR44051:SF19">
    <property type="entry name" value="DISULFIDE-BOND OXIDOREDUCTASE YFCG"/>
    <property type="match status" value="1"/>
</dbReference>
<gene>
    <name evidence="5" type="ORF">HY834_14890</name>
</gene>
<dbReference type="PROSITE" id="PS50404">
    <property type="entry name" value="GST_NTER"/>
    <property type="match status" value="1"/>
</dbReference>
<dbReference type="AlphaFoldDB" id="A0A933L526"/>
<comment type="similarity">
    <text evidence="1">Belongs to the GST superfamily.</text>
</comment>
<keyword evidence="2" id="KW-0808">Transferase</keyword>
<dbReference type="CDD" id="cd03047">
    <property type="entry name" value="GST_N_2"/>
    <property type="match status" value="1"/>
</dbReference>
<evidence type="ECO:0000256" key="1">
    <source>
        <dbReference type="ARBA" id="ARBA00007409"/>
    </source>
</evidence>
<sequence>MLRVLGRTTSINVRKVLWAADEMGVVYEREDWGNPIRDPNVPEFLALNPNALVPVIVDDGFVLWESHAILRYMAGRAGSDLLPAEARERGLVDQWMSWQASDLNPAWSYVVGARLRNNPPNPDEARIEASITAWTRKMHILERHLEKTGDFVANGRFSLADIVLGLSTHRWLSVAFDKPELPAVETHYKAMTSRPAAAAYLSERTP</sequence>
<dbReference type="SFLD" id="SFLDG00358">
    <property type="entry name" value="Main_(cytGST)"/>
    <property type="match status" value="1"/>
</dbReference>
<dbReference type="Proteomes" id="UP000782610">
    <property type="component" value="Unassembled WGS sequence"/>
</dbReference>
<dbReference type="PROSITE" id="PS50405">
    <property type="entry name" value="GST_CTER"/>
    <property type="match status" value="1"/>
</dbReference>
<protein>
    <submittedName>
        <fullName evidence="5">Glutathione S-transferase family protein</fullName>
    </submittedName>
</protein>
<dbReference type="InterPro" id="IPR004046">
    <property type="entry name" value="GST_C"/>
</dbReference>
<dbReference type="InterPro" id="IPR010987">
    <property type="entry name" value="Glutathione-S-Trfase_C-like"/>
</dbReference>
<dbReference type="InterPro" id="IPR036249">
    <property type="entry name" value="Thioredoxin-like_sf"/>
</dbReference>
<evidence type="ECO:0000259" key="4">
    <source>
        <dbReference type="PROSITE" id="PS50405"/>
    </source>
</evidence>
<dbReference type="Gene3D" id="3.40.30.10">
    <property type="entry name" value="Glutaredoxin"/>
    <property type="match status" value="1"/>
</dbReference>
<evidence type="ECO:0000256" key="2">
    <source>
        <dbReference type="ARBA" id="ARBA00022679"/>
    </source>
</evidence>
<dbReference type="GO" id="GO:0016740">
    <property type="term" value="F:transferase activity"/>
    <property type="evidence" value="ECO:0007669"/>
    <property type="project" value="UniProtKB-KW"/>
</dbReference>
<feature type="domain" description="GST C-terminal" evidence="4">
    <location>
        <begin position="85"/>
        <end position="206"/>
    </location>
</feature>
<accession>A0A933L526</accession>
<name>A0A933L526_9HYPH</name>
<dbReference type="EMBL" id="JACRAF010000041">
    <property type="protein sequence ID" value="MBI4923028.1"/>
    <property type="molecule type" value="Genomic_DNA"/>
</dbReference>
<evidence type="ECO:0000313" key="5">
    <source>
        <dbReference type="EMBL" id="MBI4923028.1"/>
    </source>
</evidence>
<feature type="domain" description="GST N-terminal" evidence="3">
    <location>
        <begin position="1"/>
        <end position="81"/>
    </location>
</feature>
<proteinExistence type="inferred from homology"/>
<organism evidence="5 6">
    <name type="scientific">Devosia nanyangense</name>
    <dbReference type="NCBI Taxonomy" id="1228055"/>
    <lineage>
        <taxon>Bacteria</taxon>
        <taxon>Pseudomonadati</taxon>
        <taxon>Pseudomonadota</taxon>
        <taxon>Alphaproteobacteria</taxon>
        <taxon>Hyphomicrobiales</taxon>
        <taxon>Devosiaceae</taxon>
        <taxon>Devosia</taxon>
    </lineage>
</organism>
<evidence type="ECO:0000259" key="3">
    <source>
        <dbReference type="PROSITE" id="PS50404"/>
    </source>
</evidence>
<dbReference type="SFLD" id="SFLDG01150">
    <property type="entry name" value="Main.1:_Beta-like"/>
    <property type="match status" value="1"/>
</dbReference>
<comment type="caution">
    <text evidence="5">The sequence shown here is derived from an EMBL/GenBank/DDBJ whole genome shotgun (WGS) entry which is preliminary data.</text>
</comment>
<dbReference type="Pfam" id="PF14497">
    <property type="entry name" value="GST_C_3"/>
    <property type="match status" value="1"/>
</dbReference>
<dbReference type="PANTHER" id="PTHR44051">
    <property type="entry name" value="GLUTATHIONE S-TRANSFERASE-RELATED"/>
    <property type="match status" value="1"/>
</dbReference>
<dbReference type="Gene3D" id="1.20.1050.10">
    <property type="match status" value="1"/>
</dbReference>
<dbReference type="FunFam" id="3.40.30.10:FF:000039">
    <property type="entry name" value="Glutathione S-transferase domain"/>
    <property type="match status" value="1"/>
</dbReference>
<dbReference type="SUPFAM" id="SSF52833">
    <property type="entry name" value="Thioredoxin-like"/>
    <property type="match status" value="1"/>
</dbReference>
<dbReference type="SUPFAM" id="SSF47616">
    <property type="entry name" value="GST C-terminal domain-like"/>
    <property type="match status" value="1"/>
</dbReference>
<dbReference type="SFLD" id="SFLDS00019">
    <property type="entry name" value="Glutathione_Transferase_(cytos"/>
    <property type="match status" value="1"/>
</dbReference>
<evidence type="ECO:0000313" key="6">
    <source>
        <dbReference type="Proteomes" id="UP000782610"/>
    </source>
</evidence>
<reference evidence="5" key="1">
    <citation type="submission" date="2020-07" db="EMBL/GenBank/DDBJ databases">
        <title>Huge and variable diversity of episymbiotic CPR bacteria and DPANN archaea in groundwater ecosystems.</title>
        <authorList>
            <person name="He C.Y."/>
            <person name="Keren R."/>
            <person name="Whittaker M."/>
            <person name="Farag I.F."/>
            <person name="Doudna J."/>
            <person name="Cate J.H.D."/>
            <person name="Banfield J.F."/>
        </authorList>
    </citation>
    <scope>NUCLEOTIDE SEQUENCE</scope>
    <source>
        <strain evidence="5">NC_groundwater_1586_Pr3_B-0.1um_66_15</strain>
    </source>
</reference>
<dbReference type="Pfam" id="PF13409">
    <property type="entry name" value="GST_N_2"/>
    <property type="match status" value="1"/>
</dbReference>